<dbReference type="EMBL" id="BK015739">
    <property type="protein sequence ID" value="DAE22776.1"/>
    <property type="molecule type" value="Genomic_DNA"/>
</dbReference>
<dbReference type="GO" id="GO:0003796">
    <property type="term" value="F:lysozyme activity"/>
    <property type="evidence" value="ECO:0007669"/>
    <property type="project" value="UniProtKB-EC"/>
</dbReference>
<sequence>MKIFGIDASKYQGAIDWAKAKAGGVKFAMLKAVSTNNTGLYIDPYFERNYAECKRLGIPVGVYYYTYAQDKAYADKELALLKKAIAGKQFEYPVVVDVEDNNLKPLSKAALTDLVEYAAQTIESWGCYAMVYTYLYYSRVELDMSRLAKHDLWIAHYAAACGYTGAHGMWQYTSTGKVPGVAGNCDCNYAYKDYPAIIKGAGLNGYGKAKPADSVWDSNGPFVIAGATGQDKAALRELCEAKGLTVNKG</sequence>
<evidence type="ECO:0000256" key="1">
    <source>
        <dbReference type="ARBA" id="ARBA00000632"/>
    </source>
</evidence>
<dbReference type="GO" id="GO:0016998">
    <property type="term" value="P:cell wall macromolecule catabolic process"/>
    <property type="evidence" value="ECO:0007669"/>
    <property type="project" value="InterPro"/>
</dbReference>
<dbReference type="GO" id="GO:0009253">
    <property type="term" value="P:peptidoglycan catabolic process"/>
    <property type="evidence" value="ECO:0007669"/>
    <property type="project" value="InterPro"/>
</dbReference>
<accession>A0A8S5QUP4</accession>
<dbReference type="GO" id="GO:0016052">
    <property type="term" value="P:carbohydrate catabolic process"/>
    <property type="evidence" value="ECO:0007669"/>
    <property type="project" value="TreeGrafter"/>
</dbReference>
<dbReference type="SUPFAM" id="SSF51445">
    <property type="entry name" value="(Trans)glycosidases"/>
    <property type="match status" value="1"/>
</dbReference>
<dbReference type="SMART" id="SM00641">
    <property type="entry name" value="Glyco_25"/>
    <property type="match status" value="1"/>
</dbReference>
<keyword evidence="5" id="KW-0326">Glycosidase</keyword>
<dbReference type="Gene3D" id="3.20.20.80">
    <property type="entry name" value="Glycosidases"/>
    <property type="match status" value="1"/>
</dbReference>
<name>A0A8S5QUP4_9CAUD</name>
<proteinExistence type="inferred from homology"/>
<dbReference type="EC" id="3.2.1.17" evidence="3"/>
<evidence type="ECO:0000256" key="4">
    <source>
        <dbReference type="ARBA" id="ARBA00022801"/>
    </source>
</evidence>
<evidence type="ECO:0000256" key="3">
    <source>
        <dbReference type="ARBA" id="ARBA00012732"/>
    </source>
</evidence>
<reference evidence="6" key="1">
    <citation type="journal article" date="2021" name="Proc. Natl. Acad. Sci. U.S.A.">
        <title>A Catalog of Tens of Thousands of Viruses from Human Metagenomes Reveals Hidden Associations with Chronic Diseases.</title>
        <authorList>
            <person name="Tisza M.J."/>
            <person name="Buck C.B."/>
        </authorList>
    </citation>
    <scope>NUCLEOTIDE SEQUENCE</scope>
    <source>
        <strain evidence="6">Ct2hZ16</strain>
    </source>
</reference>
<comment type="catalytic activity">
    <reaction evidence="1">
        <text>Hydrolysis of (1-&gt;4)-beta-linkages between N-acetylmuramic acid and N-acetyl-D-glucosamine residues in a peptidoglycan and between N-acetyl-D-glucosamine residues in chitodextrins.</text>
        <dbReference type="EC" id="3.2.1.17"/>
    </reaction>
</comment>
<protein>
    <recommendedName>
        <fullName evidence="3">lysozyme</fullName>
        <ecNumber evidence="3">3.2.1.17</ecNumber>
    </recommendedName>
</protein>
<evidence type="ECO:0000313" key="6">
    <source>
        <dbReference type="EMBL" id="DAE22776.1"/>
    </source>
</evidence>
<dbReference type="InterPro" id="IPR017853">
    <property type="entry name" value="GH"/>
</dbReference>
<comment type="similarity">
    <text evidence="2">Belongs to the glycosyl hydrolase 25 family.</text>
</comment>
<dbReference type="PROSITE" id="PS51904">
    <property type="entry name" value="GLYCOSYL_HYDROL_F25_2"/>
    <property type="match status" value="1"/>
</dbReference>
<dbReference type="CDD" id="cd06414">
    <property type="entry name" value="GH25_LytC-like"/>
    <property type="match status" value="1"/>
</dbReference>
<evidence type="ECO:0000256" key="5">
    <source>
        <dbReference type="ARBA" id="ARBA00023295"/>
    </source>
</evidence>
<dbReference type="Pfam" id="PF01183">
    <property type="entry name" value="Glyco_hydro_25"/>
    <property type="match status" value="1"/>
</dbReference>
<evidence type="ECO:0000256" key="2">
    <source>
        <dbReference type="ARBA" id="ARBA00010646"/>
    </source>
</evidence>
<dbReference type="InterPro" id="IPR018077">
    <property type="entry name" value="Glyco_hydro_fam25_subgr"/>
</dbReference>
<organism evidence="6">
    <name type="scientific">Siphoviridae sp. ct2hZ16</name>
    <dbReference type="NCBI Taxonomy" id="2826276"/>
    <lineage>
        <taxon>Viruses</taxon>
        <taxon>Duplodnaviria</taxon>
        <taxon>Heunggongvirae</taxon>
        <taxon>Uroviricota</taxon>
        <taxon>Caudoviricetes</taxon>
    </lineage>
</organism>
<dbReference type="PANTHER" id="PTHR34135">
    <property type="entry name" value="LYSOZYME"/>
    <property type="match status" value="1"/>
</dbReference>
<dbReference type="PANTHER" id="PTHR34135:SF2">
    <property type="entry name" value="LYSOZYME"/>
    <property type="match status" value="1"/>
</dbReference>
<dbReference type="InterPro" id="IPR002053">
    <property type="entry name" value="Glyco_hydro_25"/>
</dbReference>
<keyword evidence="4" id="KW-0378">Hydrolase</keyword>